<evidence type="ECO:0000313" key="3">
    <source>
        <dbReference type="Proteomes" id="UP000182486"/>
    </source>
</evidence>
<organism evidence="2 3">
    <name type="scientific">Couchioplanes caeruleus subsp. caeruleus</name>
    <dbReference type="NCBI Taxonomy" id="56427"/>
    <lineage>
        <taxon>Bacteria</taxon>
        <taxon>Bacillati</taxon>
        <taxon>Actinomycetota</taxon>
        <taxon>Actinomycetes</taxon>
        <taxon>Micromonosporales</taxon>
        <taxon>Micromonosporaceae</taxon>
        <taxon>Couchioplanes</taxon>
    </lineage>
</organism>
<protein>
    <submittedName>
        <fullName evidence="2">Uncharacterized protein</fullName>
    </submittedName>
</protein>
<keyword evidence="1" id="KW-0472">Membrane</keyword>
<dbReference type="RefSeq" id="WP_071806216.1">
    <property type="nucleotide sequence ID" value="NZ_MEIA01000167.1"/>
</dbReference>
<name>A0A1K0G7I3_9ACTN</name>
<gene>
    <name evidence="2" type="ORF">BG844_16490</name>
</gene>
<evidence type="ECO:0000313" key="2">
    <source>
        <dbReference type="EMBL" id="OJF13210.1"/>
    </source>
</evidence>
<evidence type="ECO:0000256" key="1">
    <source>
        <dbReference type="SAM" id="Phobius"/>
    </source>
</evidence>
<sequence>MDLARAGQIAVIMLSPTLAVGVALYAPRVARALWHLARRRDYPLRTYRYSPPIEQLATDLRRLLLQHDELRTDTRPGPRGVRLRALEAAITDLAVGAARALNVPASVPPAHAGMPPATLRRLLHDLTEAGLALPAVGLLAGDRPR</sequence>
<dbReference type="EMBL" id="MEIA01000167">
    <property type="protein sequence ID" value="OJF13210.1"/>
    <property type="molecule type" value="Genomic_DNA"/>
</dbReference>
<keyword evidence="3" id="KW-1185">Reference proteome</keyword>
<feature type="transmembrane region" description="Helical" evidence="1">
    <location>
        <begin position="6"/>
        <end position="26"/>
    </location>
</feature>
<proteinExistence type="predicted"/>
<accession>A0A1K0G7I3</accession>
<keyword evidence="1" id="KW-1133">Transmembrane helix</keyword>
<reference evidence="2 3" key="1">
    <citation type="submission" date="2016-09" db="EMBL/GenBank/DDBJ databases">
        <title>Couchioplanes caeruleus draft genome sequence.</title>
        <authorList>
            <person name="Sheehan J."/>
            <person name="Caffrey P."/>
        </authorList>
    </citation>
    <scope>NUCLEOTIDE SEQUENCE [LARGE SCALE GENOMIC DNA]</scope>
    <source>
        <strain evidence="2 3">DSM 43634</strain>
    </source>
</reference>
<dbReference type="Proteomes" id="UP000182486">
    <property type="component" value="Unassembled WGS sequence"/>
</dbReference>
<comment type="caution">
    <text evidence="2">The sequence shown here is derived from an EMBL/GenBank/DDBJ whole genome shotgun (WGS) entry which is preliminary data.</text>
</comment>
<keyword evidence="1" id="KW-0812">Transmembrane</keyword>
<dbReference type="AlphaFoldDB" id="A0A1K0G7I3"/>